<feature type="transmembrane region" description="Helical" evidence="1">
    <location>
        <begin position="83"/>
        <end position="99"/>
    </location>
</feature>
<feature type="transmembrane region" description="Helical" evidence="1">
    <location>
        <begin position="537"/>
        <end position="555"/>
    </location>
</feature>
<reference evidence="2 3" key="1">
    <citation type="journal article" date="2015" name="Nature">
        <title>rRNA introns, odd ribosomes, and small enigmatic genomes across a large radiation of phyla.</title>
        <authorList>
            <person name="Brown C.T."/>
            <person name="Hug L.A."/>
            <person name="Thomas B.C."/>
            <person name="Sharon I."/>
            <person name="Castelle C.J."/>
            <person name="Singh A."/>
            <person name="Wilkins M.J."/>
            <person name="Williams K.H."/>
            <person name="Banfield J.F."/>
        </authorList>
    </citation>
    <scope>NUCLEOTIDE SEQUENCE [LARGE SCALE GENOMIC DNA]</scope>
</reference>
<feature type="transmembrane region" description="Helical" evidence="1">
    <location>
        <begin position="334"/>
        <end position="356"/>
    </location>
</feature>
<keyword evidence="1" id="KW-0472">Membrane</keyword>
<proteinExistence type="predicted"/>
<sequence>MFLRLYSTTFTFLFLGIFLANVLIFHQPLLGGILLGTALLFYGKLLAHRLSPKHLWLGIFFLLSSLVCVGSFAYYLLPFTSEVALAVFLFCLPLWLWFGSHGHPQEKESSPTQQKLPMWFWIATAFVALGCVAGFFLLVTHTTTEAIRTPWDQIPSAFFLIIFLSFLLLSGLLFLGQGRSVTHLLTSGMLFLFLTIALIIYPLGYGFDTFIHQATEQHIATFGSITPQPLYYTGQYVLVLLTHHLFFLPVIWADKLLVPLLAALLLPLAWYHAALRLLHDKRIATASLIGLFLLPLSSWIVTTPQGLANLFVLLTILASAPLLIAREGPRPFQLLLPTLATLLIHPLAGIPLLLYLAFLLSRPSEVQKQQERFARIFSVIIFVLTCLALPLSFLLNALVAHQTIAFSWDRLWHLEGMETLVSFFSFHRIFTPLLDGVYSFGSALPLIFCAIALVAWWIGKRSLDGRLRPLGLISMALFLNYVFLSTVVEFTFLIEYERANYADRLLPLLLFFLTPFVIAGLGMAMAKAKTWPISLRALFLIFLCGLALSNLYLTYPRDDACITGHNINTSQADMEAVSLVASDAGDDSYLVLANQSVSAAAIRLLGFEEHYFGSQYRYPIPTGGTLYHFFLAMNENPSQETALQSASLVRGLCATDLSCTQDRVIHVYFIVNTYWWDSARIIETAKGTANKWMSAGNGKNYIFRYDLE</sequence>
<dbReference type="Proteomes" id="UP000034795">
    <property type="component" value="Unassembled WGS sequence"/>
</dbReference>
<feature type="transmembrane region" description="Helical" evidence="1">
    <location>
        <begin position="12"/>
        <end position="43"/>
    </location>
</feature>
<keyword evidence="1" id="KW-0812">Transmembrane</keyword>
<keyword evidence="1" id="KW-1133">Transmembrane helix</keyword>
<feature type="transmembrane region" description="Helical" evidence="1">
    <location>
        <begin position="183"/>
        <end position="203"/>
    </location>
</feature>
<protein>
    <recommendedName>
        <fullName evidence="4">Glycosyltransferase RgtA/B/C/D-like domain-containing protein</fullName>
    </recommendedName>
</protein>
<evidence type="ECO:0000256" key="1">
    <source>
        <dbReference type="SAM" id="Phobius"/>
    </source>
</evidence>
<feature type="transmembrane region" description="Helical" evidence="1">
    <location>
        <begin position="307"/>
        <end position="325"/>
    </location>
</feature>
<accession>A0A0G1Q6X3</accession>
<dbReference type="AlphaFoldDB" id="A0A0G1Q6X3"/>
<feature type="transmembrane region" description="Helical" evidence="1">
    <location>
        <begin position="470"/>
        <end position="493"/>
    </location>
</feature>
<feature type="transmembrane region" description="Helical" evidence="1">
    <location>
        <begin position="283"/>
        <end position="301"/>
    </location>
</feature>
<comment type="caution">
    <text evidence="2">The sequence shown here is derived from an EMBL/GenBank/DDBJ whole genome shotgun (WGS) entry which is preliminary data.</text>
</comment>
<evidence type="ECO:0008006" key="4">
    <source>
        <dbReference type="Google" id="ProtNLM"/>
    </source>
</evidence>
<feature type="transmembrane region" description="Helical" evidence="1">
    <location>
        <begin position="119"/>
        <end position="138"/>
    </location>
</feature>
<dbReference type="STRING" id="1618994.UX57_C0010G0045"/>
<name>A0A0G1Q6X3_9BACT</name>
<evidence type="ECO:0000313" key="2">
    <source>
        <dbReference type="EMBL" id="KKU40801.1"/>
    </source>
</evidence>
<feature type="transmembrane region" description="Helical" evidence="1">
    <location>
        <begin position="376"/>
        <end position="399"/>
    </location>
</feature>
<feature type="transmembrane region" description="Helical" evidence="1">
    <location>
        <begin position="505"/>
        <end position="525"/>
    </location>
</feature>
<gene>
    <name evidence="2" type="ORF">UX57_C0010G0045</name>
</gene>
<dbReference type="EMBL" id="LCMS01000010">
    <property type="protein sequence ID" value="KKU40801.1"/>
    <property type="molecule type" value="Genomic_DNA"/>
</dbReference>
<feature type="transmembrane region" description="Helical" evidence="1">
    <location>
        <begin position="158"/>
        <end position="176"/>
    </location>
</feature>
<organism evidence="2 3">
    <name type="scientific">Candidatus Uhrbacteria bacterium GW2011_GWE2_46_68</name>
    <dbReference type="NCBI Taxonomy" id="1618994"/>
    <lineage>
        <taxon>Bacteria</taxon>
        <taxon>Candidatus Uhriibacteriota</taxon>
    </lineage>
</organism>
<feature type="transmembrane region" description="Helical" evidence="1">
    <location>
        <begin position="246"/>
        <end position="271"/>
    </location>
</feature>
<feature type="transmembrane region" description="Helical" evidence="1">
    <location>
        <begin position="436"/>
        <end position="458"/>
    </location>
</feature>
<feature type="transmembrane region" description="Helical" evidence="1">
    <location>
        <begin position="55"/>
        <end position="77"/>
    </location>
</feature>
<evidence type="ECO:0000313" key="3">
    <source>
        <dbReference type="Proteomes" id="UP000034795"/>
    </source>
</evidence>